<proteinExistence type="predicted"/>
<dbReference type="OrthoDB" id="7295497at2759"/>
<keyword evidence="3" id="KW-1185">Reference proteome</keyword>
<feature type="domain" description="C2H2-type" evidence="1">
    <location>
        <begin position="200"/>
        <end position="223"/>
    </location>
</feature>
<dbReference type="EMBL" id="KZ613969">
    <property type="protein sequence ID" value="PMD30069.1"/>
    <property type="molecule type" value="Genomic_DNA"/>
</dbReference>
<reference evidence="2 3" key="1">
    <citation type="submission" date="2016-04" db="EMBL/GenBank/DDBJ databases">
        <title>A degradative enzymes factory behind the ericoid mycorrhizal symbiosis.</title>
        <authorList>
            <consortium name="DOE Joint Genome Institute"/>
            <person name="Martino E."/>
            <person name="Morin E."/>
            <person name="Grelet G."/>
            <person name="Kuo A."/>
            <person name="Kohler A."/>
            <person name="Daghino S."/>
            <person name="Barry K."/>
            <person name="Choi C."/>
            <person name="Cichocki N."/>
            <person name="Clum A."/>
            <person name="Copeland A."/>
            <person name="Hainaut M."/>
            <person name="Haridas S."/>
            <person name="Labutti K."/>
            <person name="Lindquist E."/>
            <person name="Lipzen A."/>
            <person name="Khouja H.-R."/>
            <person name="Murat C."/>
            <person name="Ohm R."/>
            <person name="Olson A."/>
            <person name="Spatafora J."/>
            <person name="Veneault-Fourrey C."/>
            <person name="Henrissat B."/>
            <person name="Grigoriev I."/>
            <person name="Martin F."/>
            <person name="Perotto S."/>
        </authorList>
    </citation>
    <scope>NUCLEOTIDE SEQUENCE [LARGE SCALE GENOMIC DNA]</scope>
    <source>
        <strain evidence="2 3">F</strain>
    </source>
</reference>
<accession>A0A2J6QUZ2</accession>
<dbReference type="Proteomes" id="UP000235786">
    <property type="component" value="Unassembled WGS sequence"/>
</dbReference>
<organism evidence="2 3">
    <name type="scientific">Hyaloscypha variabilis (strain UAMH 11265 / GT02V1 / F)</name>
    <name type="common">Meliniomyces variabilis</name>
    <dbReference type="NCBI Taxonomy" id="1149755"/>
    <lineage>
        <taxon>Eukaryota</taxon>
        <taxon>Fungi</taxon>
        <taxon>Dikarya</taxon>
        <taxon>Ascomycota</taxon>
        <taxon>Pezizomycotina</taxon>
        <taxon>Leotiomycetes</taxon>
        <taxon>Helotiales</taxon>
        <taxon>Hyaloscyphaceae</taxon>
        <taxon>Hyaloscypha</taxon>
        <taxon>Hyaloscypha variabilis</taxon>
    </lineage>
</organism>
<evidence type="ECO:0000313" key="3">
    <source>
        <dbReference type="Proteomes" id="UP000235786"/>
    </source>
</evidence>
<dbReference type="InterPro" id="IPR013087">
    <property type="entry name" value="Znf_C2H2_type"/>
</dbReference>
<dbReference type="STRING" id="1149755.A0A2J6QUZ2"/>
<sequence>MGKLVPTTNEEVQFGVGNFYRSGSCCLNSSSVSILPSSGGLAKTASASQNLPFSSNTRFYHVQSDQSFSANHQSPWLPRDTWGQDLAVYTIASPIDAPLPFNDDLIWDSDDQLGFMIAPAANNMFDSAGDMTSPIRGLSGSYLDPLGPLQQDVDFDGSMLEPLQDFDDFAPVFDQPAQDMPWPALVAPIQQQSATDTIFCTQSPCPITFKRDTDRIRHEAAVHGINKATYLYHVVGCDKSHGVGYTRKDKLTEHLWKKHADLGFVKRA</sequence>
<name>A0A2J6QUZ2_HYAVF</name>
<gene>
    <name evidence="2" type="ORF">L207DRAFT_520459</name>
</gene>
<evidence type="ECO:0000259" key="1">
    <source>
        <dbReference type="PROSITE" id="PS00028"/>
    </source>
</evidence>
<evidence type="ECO:0000313" key="2">
    <source>
        <dbReference type="EMBL" id="PMD30069.1"/>
    </source>
</evidence>
<protein>
    <recommendedName>
        <fullName evidence="1">C2H2-type domain-containing protein</fullName>
    </recommendedName>
</protein>
<dbReference type="AlphaFoldDB" id="A0A2J6QUZ2"/>
<dbReference type="PROSITE" id="PS00028">
    <property type="entry name" value="ZINC_FINGER_C2H2_1"/>
    <property type="match status" value="1"/>
</dbReference>